<keyword evidence="1" id="KW-0472">Membrane</keyword>
<keyword evidence="3" id="KW-1185">Reference proteome</keyword>
<feature type="transmembrane region" description="Helical" evidence="1">
    <location>
        <begin position="204"/>
        <end position="227"/>
    </location>
</feature>
<organism evidence="2 3">
    <name type="scientific">Artemia franciscana</name>
    <name type="common">Brine shrimp</name>
    <name type="synonym">Artemia sanfranciscana</name>
    <dbReference type="NCBI Taxonomy" id="6661"/>
    <lineage>
        <taxon>Eukaryota</taxon>
        <taxon>Metazoa</taxon>
        <taxon>Ecdysozoa</taxon>
        <taxon>Arthropoda</taxon>
        <taxon>Crustacea</taxon>
        <taxon>Branchiopoda</taxon>
        <taxon>Anostraca</taxon>
        <taxon>Artemiidae</taxon>
        <taxon>Artemia</taxon>
    </lineage>
</organism>
<evidence type="ECO:0000256" key="1">
    <source>
        <dbReference type="SAM" id="Phobius"/>
    </source>
</evidence>
<keyword evidence="1" id="KW-0812">Transmembrane</keyword>
<feature type="transmembrane region" description="Helical" evidence="1">
    <location>
        <begin position="12"/>
        <end position="39"/>
    </location>
</feature>
<dbReference type="EMBL" id="JAVRJZ010000122">
    <property type="protein sequence ID" value="KAK2703039.1"/>
    <property type="molecule type" value="Genomic_DNA"/>
</dbReference>
<dbReference type="AlphaFoldDB" id="A0AA88H485"/>
<name>A0AA88H485_ARTSF</name>
<reference evidence="2" key="1">
    <citation type="submission" date="2023-07" db="EMBL/GenBank/DDBJ databases">
        <title>Chromosome-level genome assembly of Artemia franciscana.</title>
        <authorList>
            <person name="Jo E."/>
        </authorList>
    </citation>
    <scope>NUCLEOTIDE SEQUENCE</scope>
    <source>
        <tissue evidence="2">Whole body</tissue>
    </source>
</reference>
<evidence type="ECO:0000313" key="2">
    <source>
        <dbReference type="EMBL" id="KAK2703039.1"/>
    </source>
</evidence>
<sequence>MERLKKKPFGFVFQLCFLCLISTIISTIVGTVFLLAGIFSESWEIMVYNTTMLEEMKLWKNISDDIEAQDSAFNGKVARISPTVRRHKASQSHLRLRVLPNEYPKKSYPVYTQMPMKKISQTRWRRRKRQILSTVIYLVPIKGGMFKYCIDLEDEYLIALKSMGFFQDPCSYYLNHSEEEEEDLAMRPSHYVQKEHASIRIHNLAISCSLVCTIVLCSAAILGAFGVTKRQLSAVLITGVMYMLAAVFGLFALCMMYFKRRTSKDYILYNDTLPKDSPYIMARIFTTGYSVHSCMTGVIFTAIGAIFWIILAKIMRYNFQY</sequence>
<proteinExistence type="predicted"/>
<protein>
    <submittedName>
        <fullName evidence="2">Uncharacterized protein</fullName>
    </submittedName>
</protein>
<keyword evidence="1" id="KW-1133">Transmembrane helix</keyword>
<feature type="transmembrane region" description="Helical" evidence="1">
    <location>
        <begin position="289"/>
        <end position="311"/>
    </location>
</feature>
<dbReference type="Proteomes" id="UP001187531">
    <property type="component" value="Unassembled WGS sequence"/>
</dbReference>
<dbReference type="Gene3D" id="1.20.140.150">
    <property type="match status" value="1"/>
</dbReference>
<evidence type="ECO:0000313" key="3">
    <source>
        <dbReference type="Proteomes" id="UP001187531"/>
    </source>
</evidence>
<gene>
    <name evidence="2" type="ORF">QYM36_018391</name>
</gene>
<comment type="caution">
    <text evidence="2">The sequence shown here is derived from an EMBL/GenBank/DDBJ whole genome shotgun (WGS) entry which is preliminary data.</text>
</comment>
<accession>A0AA88H485</accession>
<feature type="transmembrane region" description="Helical" evidence="1">
    <location>
        <begin position="234"/>
        <end position="258"/>
    </location>
</feature>